<comment type="caution">
    <text evidence="9">The sequence shown here is derived from an EMBL/GenBank/DDBJ whole genome shotgun (WGS) entry which is preliminary data.</text>
</comment>
<evidence type="ECO:0000256" key="6">
    <source>
        <dbReference type="ARBA" id="ARBA00023136"/>
    </source>
</evidence>
<reference evidence="9 10" key="1">
    <citation type="submission" date="2015-11" db="EMBL/GenBank/DDBJ databases">
        <title>Genomic analysis of 38 Legionella species identifies large and diverse effector repertoires.</title>
        <authorList>
            <person name="Burstein D."/>
            <person name="Amaro F."/>
            <person name="Zusman T."/>
            <person name="Lifshitz Z."/>
            <person name="Cohen O."/>
            <person name="Gilbert J.A."/>
            <person name="Pupko T."/>
            <person name="Shuman H.A."/>
            <person name="Segal G."/>
        </authorList>
    </citation>
    <scope>NUCLEOTIDE SEQUENCE [LARGE SCALE GENOMIC DNA]</scope>
    <source>
        <strain evidence="9 10">ATCC 700990</strain>
    </source>
</reference>
<organism evidence="9 10">
    <name type="scientific">Legionella drozanskii LLAP-1</name>
    <dbReference type="NCBI Taxonomy" id="1212489"/>
    <lineage>
        <taxon>Bacteria</taxon>
        <taxon>Pseudomonadati</taxon>
        <taxon>Pseudomonadota</taxon>
        <taxon>Gammaproteobacteria</taxon>
        <taxon>Legionellales</taxon>
        <taxon>Legionellaceae</taxon>
        <taxon>Legionella</taxon>
    </lineage>
</organism>
<evidence type="ECO:0000256" key="7">
    <source>
        <dbReference type="SAM" id="Phobius"/>
    </source>
</evidence>
<dbReference type="InterPro" id="IPR036249">
    <property type="entry name" value="Thioredoxin-like_sf"/>
</dbReference>
<dbReference type="InterPro" id="IPR013740">
    <property type="entry name" value="Redoxin"/>
</dbReference>
<feature type="transmembrane region" description="Helical" evidence="7">
    <location>
        <begin position="77"/>
        <end position="96"/>
    </location>
</feature>
<dbReference type="InterPro" id="IPR050553">
    <property type="entry name" value="Thioredoxin_ResA/DsbE_sf"/>
</dbReference>
<accession>A0A0W0SVZ2</accession>
<dbReference type="RefSeq" id="WP_058495472.1">
    <property type="nucleotide sequence ID" value="NZ_CAAAIU010000010.1"/>
</dbReference>
<keyword evidence="10" id="KW-1185">Reference proteome</keyword>
<dbReference type="Pfam" id="PF17991">
    <property type="entry name" value="Thioredoxin_10"/>
    <property type="match status" value="1"/>
</dbReference>
<dbReference type="GO" id="GO:0017004">
    <property type="term" value="P:cytochrome complex assembly"/>
    <property type="evidence" value="ECO:0007669"/>
    <property type="project" value="UniProtKB-KW"/>
</dbReference>
<feature type="transmembrane region" description="Helical" evidence="7">
    <location>
        <begin position="6"/>
        <end position="32"/>
    </location>
</feature>
<dbReference type="OrthoDB" id="9811352at2"/>
<dbReference type="SUPFAM" id="SSF52833">
    <property type="entry name" value="Thioredoxin-like"/>
    <property type="match status" value="1"/>
</dbReference>
<evidence type="ECO:0000256" key="5">
    <source>
        <dbReference type="ARBA" id="ARBA00022989"/>
    </source>
</evidence>
<gene>
    <name evidence="9" type="ORF">Ldro_1163</name>
</gene>
<dbReference type="STRING" id="1212489.Ldro_1163"/>
<dbReference type="Gene3D" id="2.60.120.260">
    <property type="entry name" value="Galactose-binding domain-like"/>
    <property type="match status" value="1"/>
</dbReference>
<keyword evidence="4" id="KW-0201">Cytochrome c-type biogenesis</keyword>
<dbReference type="AlphaFoldDB" id="A0A0W0SVZ2"/>
<dbReference type="PROSITE" id="PS51352">
    <property type="entry name" value="THIOREDOXIN_2"/>
    <property type="match status" value="1"/>
</dbReference>
<evidence type="ECO:0000256" key="3">
    <source>
        <dbReference type="ARBA" id="ARBA00022692"/>
    </source>
</evidence>
<keyword evidence="2" id="KW-1003">Cell membrane</keyword>
<keyword evidence="6 7" id="KW-0472">Membrane</keyword>
<evidence type="ECO:0000313" key="9">
    <source>
        <dbReference type="EMBL" id="KTC87544.1"/>
    </source>
</evidence>
<dbReference type="InterPro" id="IPR041017">
    <property type="entry name" value="Thioredoxin_10"/>
</dbReference>
<dbReference type="GO" id="GO:0016491">
    <property type="term" value="F:oxidoreductase activity"/>
    <property type="evidence" value="ECO:0007669"/>
    <property type="project" value="InterPro"/>
</dbReference>
<keyword evidence="3 7" id="KW-0812">Transmembrane</keyword>
<evidence type="ECO:0000313" key="10">
    <source>
        <dbReference type="Proteomes" id="UP000054736"/>
    </source>
</evidence>
<evidence type="ECO:0000256" key="2">
    <source>
        <dbReference type="ARBA" id="ARBA00022475"/>
    </source>
</evidence>
<keyword evidence="5 7" id="KW-1133">Transmembrane helix</keyword>
<feature type="domain" description="Thioredoxin" evidence="8">
    <location>
        <begin position="222"/>
        <end position="388"/>
    </location>
</feature>
<proteinExistence type="predicted"/>
<dbReference type="Proteomes" id="UP000054736">
    <property type="component" value="Unassembled WGS sequence"/>
</dbReference>
<name>A0A0W0SVZ2_9GAMM</name>
<dbReference type="CDD" id="cd03012">
    <property type="entry name" value="TlpA_like_DipZ_like"/>
    <property type="match status" value="1"/>
</dbReference>
<dbReference type="PANTHER" id="PTHR42852">
    <property type="entry name" value="THIOL:DISULFIDE INTERCHANGE PROTEIN DSBE"/>
    <property type="match status" value="1"/>
</dbReference>
<dbReference type="InterPro" id="IPR013766">
    <property type="entry name" value="Thioredoxin_domain"/>
</dbReference>
<evidence type="ECO:0000256" key="1">
    <source>
        <dbReference type="ARBA" id="ARBA00004651"/>
    </source>
</evidence>
<protein>
    <submittedName>
        <fullName evidence="9">Cytochrome C biogenesis protein</fullName>
    </submittedName>
</protein>
<feature type="transmembrane region" description="Helical" evidence="7">
    <location>
        <begin position="160"/>
        <end position="183"/>
    </location>
</feature>
<dbReference type="PANTHER" id="PTHR42852:SF13">
    <property type="entry name" value="PROTEIN DIPZ"/>
    <property type="match status" value="1"/>
</dbReference>
<feature type="transmembrane region" description="Helical" evidence="7">
    <location>
        <begin position="44"/>
        <end position="65"/>
    </location>
</feature>
<dbReference type="InterPro" id="IPR003834">
    <property type="entry name" value="Cyt_c_assmbl_TM_dom"/>
</dbReference>
<sequence>MQSDFITIILGFIEGFALIISPCILPILPIVLAGSLAGSKKRPLGIIIGFTLSFALVAFFSRKFVQYTGIDLNTIRHLSYLILLLLGLIMISTYLTEKFSRLTQNLANVGSSFSSVINPQGGFYSGLLVGGLIAIIWTPCAGPILAAVIVQTVIQKTTIISFFTLLAFALGAIIPMFIIALYGRKIIETFGFFKLKAGLFRKTLGVIIIASVGYMIYQDEGYAVPSAAPETTIRTVTDLEDGLWVPYKAPEIEGISAWINSPPLKIGELKGKVVLIDFWTYSCINCVRTLPYLKDWYNKYHDKGLVIIGVHSPEFDFEKNLANVETAVKRYGILYPVALDNNFETWRNFNNHYWPAHYLINKKGEVVYQHFGEGSYDVTENNIRFLLGIDNLSQVKATTSEPYSYFETPETYLGYARADRSSSPSLTHDEIAQYHFPAELPKNAWALQGAWQVNEDKIISAGANAALKIHFNARKVFIVMGNSTQKPIKVQLLLNNKPLTGDKGKEVNNSSILVDKDSIYEAVTEKQFTSGVLEIIATEPGVEIYTFTFGN</sequence>
<dbReference type="EMBL" id="LNXY01000020">
    <property type="protein sequence ID" value="KTC87544.1"/>
    <property type="molecule type" value="Genomic_DNA"/>
</dbReference>
<dbReference type="Gene3D" id="3.40.30.10">
    <property type="entry name" value="Glutaredoxin"/>
    <property type="match status" value="1"/>
</dbReference>
<evidence type="ECO:0000256" key="4">
    <source>
        <dbReference type="ARBA" id="ARBA00022748"/>
    </source>
</evidence>
<dbReference type="PATRIC" id="fig|1212489.4.peg.1226"/>
<comment type="subcellular location">
    <subcellularLocation>
        <location evidence="1">Cell membrane</location>
        <topology evidence="1">Multi-pass membrane protein</topology>
    </subcellularLocation>
</comment>
<evidence type="ECO:0000259" key="8">
    <source>
        <dbReference type="PROSITE" id="PS51352"/>
    </source>
</evidence>
<dbReference type="GO" id="GO:0005886">
    <property type="term" value="C:plasma membrane"/>
    <property type="evidence" value="ECO:0007669"/>
    <property type="project" value="UniProtKB-SubCell"/>
</dbReference>
<dbReference type="Pfam" id="PF02683">
    <property type="entry name" value="DsbD_TM"/>
    <property type="match status" value="1"/>
</dbReference>
<dbReference type="Pfam" id="PF08534">
    <property type="entry name" value="Redoxin"/>
    <property type="match status" value="1"/>
</dbReference>
<feature type="transmembrane region" description="Helical" evidence="7">
    <location>
        <begin position="127"/>
        <end position="154"/>
    </location>
</feature>